<reference evidence="4" key="1">
    <citation type="journal article" date="2012" name="PLoS Genet.">
        <title>The genomes of the fungal plant pathogens Cladosporium fulvum and Dothistroma septosporum reveal adaptation to different hosts and lifestyles but also signatures of common ancestry.</title>
        <authorList>
            <person name="de Wit P.J.G.M."/>
            <person name="van der Burgt A."/>
            <person name="Oekmen B."/>
            <person name="Stergiopoulos I."/>
            <person name="Abd-Elsalam K.A."/>
            <person name="Aerts A.L."/>
            <person name="Bahkali A.H."/>
            <person name="Beenen H.G."/>
            <person name="Chettri P."/>
            <person name="Cox M.P."/>
            <person name="Datema E."/>
            <person name="de Vries R.P."/>
            <person name="Dhillon B."/>
            <person name="Ganley A.R."/>
            <person name="Griffiths S.A."/>
            <person name="Guo Y."/>
            <person name="Hamelin R.C."/>
            <person name="Henrissat B."/>
            <person name="Kabir M.S."/>
            <person name="Jashni M.K."/>
            <person name="Kema G."/>
            <person name="Klaubauf S."/>
            <person name="Lapidus A."/>
            <person name="Levasseur A."/>
            <person name="Lindquist E."/>
            <person name="Mehrabi R."/>
            <person name="Ohm R.A."/>
            <person name="Owen T.J."/>
            <person name="Salamov A."/>
            <person name="Schwelm A."/>
            <person name="Schijlen E."/>
            <person name="Sun H."/>
            <person name="van den Burg H.A."/>
            <person name="van Ham R.C.H.J."/>
            <person name="Zhang S."/>
            <person name="Goodwin S.B."/>
            <person name="Grigoriev I.V."/>
            <person name="Collemare J."/>
            <person name="Bradshaw R.E."/>
        </authorList>
    </citation>
    <scope>NUCLEOTIDE SEQUENCE [LARGE SCALE GENOMIC DNA]</scope>
    <source>
        <strain evidence="4">NZE10 / CBS 128990</strain>
    </source>
</reference>
<evidence type="ECO:0000256" key="1">
    <source>
        <dbReference type="SAM" id="MobiDB-lite"/>
    </source>
</evidence>
<dbReference type="OMA" id="KDEARDH"/>
<evidence type="ECO:0000256" key="2">
    <source>
        <dbReference type="SAM" id="Phobius"/>
    </source>
</evidence>
<evidence type="ECO:0000313" key="4">
    <source>
        <dbReference type="Proteomes" id="UP000016933"/>
    </source>
</evidence>
<dbReference type="EMBL" id="KB446538">
    <property type="protein sequence ID" value="EME45187.1"/>
    <property type="molecule type" value="Genomic_DNA"/>
</dbReference>
<accession>N1PP73</accession>
<keyword evidence="2" id="KW-1133">Transmembrane helix</keyword>
<keyword evidence="2" id="KW-0472">Membrane</keyword>
<protein>
    <submittedName>
        <fullName evidence="3">Uncharacterized protein</fullName>
    </submittedName>
</protein>
<feature type="region of interest" description="Disordered" evidence="1">
    <location>
        <begin position="1"/>
        <end position="90"/>
    </location>
</feature>
<gene>
    <name evidence="3" type="ORF">DOTSEDRAFT_33752</name>
</gene>
<sequence length="193" mass="21211">MLLSGGRPSPHDGSTPVIEDDSNEPHSSTCSTPCPGSPVATSPTDSESTQQRLSRTQATLGDSEVPDWPRNSTKYAEAVPTTKQERDLKEPITSLRQKLEASTALINRLHLRNEVIRLENVLDGKRLQEARSEQRDATEKAQAATGDGRKTKVVLGSVLGFLLLVLSGYVNWALFYSPEVSYVRQRRRAVLGL</sequence>
<organism evidence="3 4">
    <name type="scientific">Dothistroma septosporum (strain NZE10 / CBS 128990)</name>
    <name type="common">Red band needle blight fungus</name>
    <name type="synonym">Mycosphaerella pini</name>
    <dbReference type="NCBI Taxonomy" id="675120"/>
    <lineage>
        <taxon>Eukaryota</taxon>
        <taxon>Fungi</taxon>
        <taxon>Dikarya</taxon>
        <taxon>Ascomycota</taxon>
        <taxon>Pezizomycotina</taxon>
        <taxon>Dothideomycetes</taxon>
        <taxon>Dothideomycetidae</taxon>
        <taxon>Mycosphaerellales</taxon>
        <taxon>Mycosphaerellaceae</taxon>
        <taxon>Dothistroma</taxon>
    </lineage>
</organism>
<feature type="compositionally biased region" description="Polar residues" evidence="1">
    <location>
        <begin position="39"/>
        <end position="60"/>
    </location>
</feature>
<feature type="transmembrane region" description="Helical" evidence="2">
    <location>
        <begin position="153"/>
        <end position="175"/>
    </location>
</feature>
<proteinExistence type="predicted"/>
<name>N1PP73_DOTSN</name>
<reference evidence="3 4" key="2">
    <citation type="journal article" date="2012" name="PLoS Pathog.">
        <title>Diverse lifestyles and strategies of plant pathogenesis encoded in the genomes of eighteen Dothideomycetes fungi.</title>
        <authorList>
            <person name="Ohm R.A."/>
            <person name="Feau N."/>
            <person name="Henrissat B."/>
            <person name="Schoch C.L."/>
            <person name="Horwitz B.A."/>
            <person name="Barry K.W."/>
            <person name="Condon B.J."/>
            <person name="Copeland A.C."/>
            <person name="Dhillon B."/>
            <person name="Glaser F."/>
            <person name="Hesse C.N."/>
            <person name="Kosti I."/>
            <person name="LaButti K."/>
            <person name="Lindquist E.A."/>
            <person name="Lucas S."/>
            <person name="Salamov A.A."/>
            <person name="Bradshaw R.E."/>
            <person name="Ciuffetti L."/>
            <person name="Hamelin R.C."/>
            <person name="Kema G.H.J."/>
            <person name="Lawrence C."/>
            <person name="Scott J.A."/>
            <person name="Spatafora J.W."/>
            <person name="Turgeon B.G."/>
            <person name="de Wit P.J.G.M."/>
            <person name="Zhong S."/>
            <person name="Goodwin S.B."/>
            <person name="Grigoriev I.V."/>
        </authorList>
    </citation>
    <scope>NUCLEOTIDE SEQUENCE [LARGE SCALE GENOMIC DNA]</scope>
    <source>
        <strain evidence="4">NZE10 / CBS 128990</strain>
    </source>
</reference>
<evidence type="ECO:0000313" key="3">
    <source>
        <dbReference type="EMBL" id="EME45187.1"/>
    </source>
</evidence>
<dbReference type="Proteomes" id="UP000016933">
    <property type="component" value="Unassembled WGS sequence"/>
</dbReference>
<dbReference type="HOGENOM" id="CLU_1408731_0_0_1"/>
<dbReference type="OrthoDB" id="10506461at2759"/>
<keyword evidence="4" id="KW-1185">Reference proteome</keyword>
<keyword evidence="2" id="KW-0812">Transmembrane</keyword>
<feature type="compositionally biased region" description="Low complexity" evidence="1">
    <location>
        <begin position="25"/>
        <end position="38"/>
    </location>
</feature>
<dbReference type="AlphaFoldDB" id="N1PP73"/>